<protein>
    <submittedName>
        <fullName evidence="1">Uncharacterized protein</fullName>
    </submittedName>
</protein>
<organism evidence="1 2">
    <name type="scientific">Tachysurus vachellii</name>
    <name type="common">Darkbarbel catfish</name>
    <name type="synonym">Pelteobagrus vachellii</name>
    <dbReference type="NCBI Taxonomy" id="175792"/>
    <lineage>
        <taxon>Eukaryota</taxon>
        <taxon>Metazoa</taxon>
        <taxon>Chordata</taxon>
        <taxon>Craniata</taxon>
        <taxon>Vertebrata</taxon>
        <taxon>Euteleostomi</taxon>
        <taxon>Actinopterygii</taxon>
        <taxon>Neopterygii</taxon>
        <taxon>Teleostei</taxon>
        <taxon>Ostariophysi</taxon>
        <taxon>Siluriformes</taxon>
        <taxon>Bagridae</taxon>
        <taxon>Tachysurus</taxon>
    </lineage>
</organism>
<sequence length="390" mass="44128">MKANFSVVEPVEYILENRDNRTFQYVPILRSLSQVLKNIEEKDLVTQKNTGCASRYQSFHDGSHFHANEFFADVEKLSLILYIEDFEVCNPLGTSRKIHKVTAVYWVLGNFPAHARSTLASINLAILCKADDTKRFGFQKVLEPLLTDLQSLEKNGIFIPSLGKVMKGTVVSVVADNLGAHSVGGFIENFTGSHVCRFCLADRSQFQTTEVRSGLFQRRDKEQHSLHVEAVLSSPTSTPCYGVKKQCALSEKLDHFHVTSGYPPDALHDLLEGLVPVELALSFQAFIKKKYFSLVELNNCIRQFPYKWSDQTNRPHLIPAHFSSKRSVGGNAHENWCMLRLLPLMIGLKVPEDDEVWQMLMTLKDIVELVMAPVHTEQSICYLDSLISEH</sequence>
<comment type="caution">
    <text evidence="1">The sequence shown here is derived from an EMBL/GenBank/DDBJ whole genome shotgun (WGS) entry which is preliminary data.</text>
</comment>
<accession>A0AA88SM27</accession>
<proteinExistence type="predicted"/>
<evidence type="ECO:0000313" key="1">
    <source>
        <dbReference type="EMBL" id="KAK2841291.1"/>
    </source>
</evidence>
<evidence type="ECO:0000313" key="2">
    <source>
        <dbReference type="Proteomes" id="UP001187315"/>
    </source>
</evidence>
<dbReference type="AlphaFoldDB" id="A0AA88SM27"/>
<dbReference type="Proteomes" id="UP001187315">
    <property type="component" value="Unassembled WGS sequence"/>
</dbReference>
<name>A0AA88SM27_TACVA</name>
<gene>
    <name evidence="1" type="ORF">Q7C36_012870</name>
</gene>
<dbReference type="EMBL" id="JAVHJS010000012">
    <property type="protein sequence ID" value="KAK2841291.1"/>
    <property type="molecule type" value="Genomic_DNA"/>
</dbReference>
<reference evidence="1" key="1">
    <citation type="submission" date="2023-08" db="EMBL/GenBank/DDBJ databases">
        <title>Pelteobagrus vachellii genome.</title>
        <authorList>
            <person name="Liu H."/>
        </authorList>
    </citation>
    <scope>NUCLEOTIDE SEQUENCE</scope>
    <source>
        <strain evidence="1">PRFRI_2022a</strain>
        <tissue evidence="1">Muscle</tissue>
    </source>
</reference>
<keyword evidence="2" id="KW-1185">Reference proteome</keyword>